<dbReference type="Pfam" id="PF14111">
    <property type="entry name" value="DUF4283"/>
    <property type="match status" value="1"/>
</dbReference>
<dbReference type="EMBL" id="BJWL01000200">
    <property type="protein sequence ID" value="GFS33810.1"/>
    <property type="molecule type" value="Genomic_DNA"/>
</dbReference>
<dbReference type="AlphaFoldDB" id="A0A7J0DFE2"/>
<protein>
    <recommendedName>
        <fullName evidence="3">DUF4283 domain-containing protein</fullName>
    </recommendedName>
</protein>
<sequence>MLLVVLLEVQLLWSTAYNLFSFLAASVLDSSPFPNFSWICKQVSDLTVHRFRNLGLLLFLCAFPKWEKVRVKAEMGARAQKKLEDASHTRGEEDSNCTPSARPSAQEEAAIEQSEPSESGEDRAVVKPALEAKRGLFASLFAGYFGGRFPGKHALKQIVETWKIPVTTHHHNSGWIIFQFESTDAQSNVLENGPYIIYGRPLSLKTMPQFFRYEKEAISSFLIWIQLCNLPLVLWSPSILSKICSQIDFQATEVQDTSPVTGQGAQQEWVIKQSKENRKSVEAQAGAQVTSSDQKPATDLNQAQASGSGDKAVQDPETRPDQTIETANKKSTTAIPAATKNQGRPQAAAVSSSSMIVPNAKGKENVGGKGRKTGRLKLRMIWLSFVQRWGEKQGGSYGHPRNKAKEAEYQGYSSEKVQELILDPHVPSSPGPIIRYGVSLIEPRLLTNGLKKGGWLWKILDSQANSQITPHKALLCSKFKPCRKIKALKGPLKALNRLYFSPISSRAAAAEEDLLIAQQLFHDNPRDASIQIQIADLTEKAIGLAEEEMNFCSQLAKVKYLKNCDKCSKFFHSLIKNNRARNQIVSLTKPDGEATTSFQQDEQAASLIRPVPDDLILFVRGDSTSVGLIFDCLKNFGECSGLCISPNKSNLSMDGFCREDAEEIKTISRFSLGRFPFRYLGIPVAASRLSIEQFSPLISKIAEYINACACATLSYAGRCELIRSVLQGVECFWLSILPIPMGVRNKIPPYVETFYGVVMLWFSKILW</sequence>
<keyword evidence="5" id="KW-1185">Reference proteome</keyword>
<evidence type="ECO:0000313" key="4">
    <source>
        <dbReference type="EMBL" id="GFS33810.1"/>
    </source>
</evidence>
<accession>A0A7J0DFE2</accession>
<evidence type="ECO:0000259" key="3">
    <source>
        <dbReference type="Pfam" id="PF14111"/>
    </source>
</evidence>
<evidence type="ECO:0000256" key="2">
    <source>
        <dbReference type="SAM" id="SignalP"/>
    </source>
</evidence>
<evidence type="ECO:0000313" key="5">
    <source>
        <dbReference type="Proteomes" id="UP000585474"/>
    </source>
</evidence>
<feature type="region of interest" description="Disordered" evidence="1">
    <location>
        <begin position="281"/>
        <end position="371"/>
    </location>
</feature>
<dbReference type="Proteomes" id="UP000585474">
    <property type="component" value="Unassembled WGS sequence"/>
</dbReference>
<feature type="signal peptide" evidence="2">
    <location>
        <begin position="1"/>
        <end position="16"/>
    </location>
</feature>
<organism evidence="4 5">
    <name type="scientific">Actinidia rufa</name>
    <dbReference type="NCBI Taxonomy" id="165716"/>
    <lineage>
        <taxon>Eukaryota</taxon>
        <taxon>Viridiplantae</taxon>
        <taxon>Streptophyta</taxon>
        <taxon>Embryophyta</taxon>
        <taxon>Tracheophyta</taxon>
        <taxon>Spermatophyta</taxon>
        <taxon>Magnoliopsida</taxon>
        <taxon>eudicotyledons</taxon>
        <taxon>Gunneridae</taxon>
        <taxon>Pentapetalae</taxon>
        <taxon>asterids</taxon>
        <taxon>Ericales</taxon>
        <taxon>Actinidiaceae</taxon>
        <taxon>Actinidia</taxon>
    </lineage>
</organism>
<reference evidence="5" key="1">
    <citation type="submission" date="2019-07" db="EMBL/GenBank/DDBJ databases">
        <title>De Novo Assembly of kiwifruit Actinidia rufa.</title>
        <authorList>
            <person name="Sugita-Konishi S."/>
            <person name="Sato K."/>
            <person name="Mori E."/>
            <person name="Abe Y."/>
            <person name="Kisaki G."/>
            <person name="Hamano K."/>
            <person name="Suezawa K."/>
            <person name="Otani M."/>
            <person name="Fukuda T."/>
            <person name="Manabe T."/>
            <person name="Gomi K."/>
            <person name="Tabuchi M."/>
            <person name="Akimitsu K."/>
            <person name="Kataoka I."/>
        </authorList>
    </citation>
    <scope>NUCLEOTIDE SEQUENCE [LARGE SCALE GENOMIC DNA]</scope>
    <source>
        <strain evidence="5">cv. Fuchu</strain>
    </source>
</reference>
<dbReference type="InterPro" id="IPR025558">
    <property type="entry name" value="DUF4283"/>
</dbReference>
<feature type="chain" id="PRO_5029825038" description="DUF4283 domain-containing protein" evidence="2">
    <location>
        <begin position="17"/>
        <end position="767"/>
    </location>
</feature>
<gene>
    <name evidence="4" type="ORF">Acr_00g0030680</name>
</gene>
<feature type="compositionally biased region" description="Basic and acidic residues" evidence="1">
    <location>
        <begin position="82"/>
        <end position="93"/>
    </location>
</feature>
<evidence type="ECO:0000256" key="1">
    <source>
        <dbReference type="SAM" id="MobiDB-lite"/>
    </source>
</evidence>
<feature type="compositionally biased region" description="Polar residues" evidence="1">
    <location>
        <begin position="323"/>
        <end position="356"/>
    </location>
</feature>
<feature type="compositionally biased region" description="Low complexity" evidence="1">
    <location>
        <begin position="103"/>
        <end position="117"/>
    </location>
</feature>
<feature type="compositionally biased region" description="Polar residues" evidence="1">
    <location>
        <begin position="287"/>
        <end position="307"/>
    </location>
</feature>
<comment type="caution">
    <text evidence="4">The sequence shown here is derived from an EMBL/GenBank/DDBJ whole genome shotgun (WGS) entry which is preliminary data.</text>
</comment>
<dbReference type="PANTHER" id="PTHR33116">
    <property type="entry name" value="REVERSE TRANSCRIPTASE ZINC-BINDING DOMAIN-CONTAINING PROTEIN-RELATED-RELATED"/>
    <property type="match status" value="1"/>
</dbReference>
<proteinExistence type="predicted"/>
<keyword evidence="2" id="KW-0732">Signal</keyword>
<feature type="compositionally biased region" description="Basic and acidic residues" evidence="1">
    <location>
        <begin position="312"/>
        <end position="322"/>
    </location>
</feature>
<dbReference type="PANTHER" id="PTHR33116:SF84">
    <property type="entry name" value="RNA-DIRECTED DNA POLYMERASE"/>
    <property type="match status" value="1"/>
</dbReference>
<name>A0A7J0DFE2_9ERIC</name>
<feature type="domain" description="DUF4283" evidence="3">
    <location>
        <begin position="143"/>
        <end position="212"/>
    </location>
</feature>
<dbReference type="OrthoDB" id="1938551at2759"/>
<feature type="region of interest" description="Disordered" evidence="1">
    <location>
        <begin position="82"/>
        <end position="123"/>
    </location>
</feature>